<dbReference type="Proteomes" id="UP001162483">
    <property type="component" value="Unassembled WGS sequence"/>
</dbReference>
<protein>
    <submittedName>
        <fullName evidence="1">Uncharacterized protein</fullName>
    </submittedName>
</protein>
<organism evidence="1 2">
    <name type="scientific">Staurois parvus</name>
    <dbReference type="NCBI Taxonomy" id="386267"/>
    <lineage>
        <taxon>Eukaryota</taxon>
        <taxon>Metazoa</taxon>
        <taxon>Chordata</taxon>
        <taxon>Craniata</taxon>
        <taxon>Vertebrata</taxon>
        <taxon>Euteleostomi</taxon>
        <taxon>Amphibia</taxon>
        <taxon>Batrachia</taxon>
        <taxon>Anura</taxon>
        <taxon>Neobatrachia</taxon>
        <taxon>Ranoidea</taxon>
        <taxon>Ranidae</taxon>
        <taxon>Staurois</taxon>
    </lineage>
</organism>
<name>A0ABN9CWW2_9NEOB</name>
<gene>
    <name evidence="1" type="ORF">SPARVUS_LOCUS5967784</name>
</gene>
<comment type="caution">
    <text evidence="1">The sequence shown here is derived from an EMBL/GenBank/DDBJ whole genome shotgun (WGS) entry which is preliminary data.</text>
</comment>
<sequence>NIFSYQELEQSREFSRALVKDCRRRFLSALGGCETLDPLDSADWPCADHMHSPKKKKPL</sequence>
<reference evidence="1" key="1">
    <citation type="submission" date="2023-05" db="EMBL/GenBank/DDBJ databases">
        <authorList>
            <person name="Stuckert A."/>
        </authorList>
    </citation>
    <scope>NUCLEOTIDE SEQUENCE</scope>
</reference>
<accession>A0ABN9CWW2</accession>
<dbReference type="EMBL" id="CATNWA010013198">
    <property type="protein sequence ID" value="CAI9564713.1"/>
    <property type="molecule type" value="Genomic_DNA"/>
</dbReference>
<keyword evidence="2" id="KW-1185">Reference proteome</keyword>
<feature type="non-terminal residue" evidence="1">
    <location>
        <position position="1"/>
    </location>
</feature>
<proteinExistence type="predicted"/>
<evidence type="ECO:0000313" key="1">
    <source>
        <dbReference type="EMBL" id="CAI9564713.1"/>
    </source>
</evidence>
<evidence type="ECO:0000313" key="2">
    <source>
        <dbReference type="Proteomes" id="UP001162483"/>
    </source>
</evidence>